<accession>A0A0V0GFD3</accession>
<sequence length="82" mass="9192">AFLKGGEGWLFLVNVLVGYFLISSQVPSPAALPSSQQGFYPPKSRVLYFSSGLSIVESGQCVNKQIDLWCYLYQNSFPLYLY</sequence>
<keyword evidence="1" id="KW-0732">Signal</keyword>
<organism evidence="2">
    <name type="scientific">Solanum chacoense</name>
    <name type="common">Chaco potato</name>
    <dbReference type="NCBI Taxonomy" id="4108"/>
    <lineage>
        <taxon>Eukaryota</taxon>
        <taxon>Viridiplantae</taxon>
        <taxon>Streptophyta</taxon>
        <taxon>Embryophyta</taxon>
        <taxon>Tracheophyta</taxon>
        <taxon>Spermatophyta</taxon>
        <taxon>Magnoliopsida</taxon>
        <taxon>eudicotyledons</taxon>
        <taxon>Gunneridae</taxon>
        <taxon>Pentapetalae</taxon>
        <taxon>asterids</taxon>
        <taxon>lamiids</taxon>
        <taxon>Solanales</taxon>
        <taxon>Solanaceae</taxon>
        <taxon>Solanoideae</taxon>
        <taxon>Solaneae</taxon>
        <taxon>Solanum</taxon>
    </lineage>
</organism>
<feature type="signal peptide" evidence="1">
    <location>
        <begin position="1"/>
        <end position="24"/>
    </location>
</feature>
<evidence type="ECO:0000256" key="1">
    <source>
        <dbReference type="SAM" id="SignalP"/>
    </source>
</evidence>
<protein>
    <submittedName>
        <fullName evidence="2">Putative ovule protein</fullName>
    </submittedName>
</protein>
<feature type="non-terminal residue" evidence="2">
    <location>
        <position position="1"/>
    </location>
</feature>
<dbReference type="EMBL" id="GEDG01039898">
    <property type="protein sequence ID" value="JAP06932.1"/>
    <property type="molecule type" value="Transcribed_RNA"/>
</dbReference>
<proteinExistence type="predicted"/>
<dbReference type="AlphaFoldDB" id="A0A0V0GFD3"/>
<reference evidence="2" key="1">
    <citation type="submission" date="2015-12" db="EMBL/GenBank/DDBJ databases">
        <title>Gene expression during late stages of embryo sac development: a critical building block for successful pollen-pistil interactions.</title>
        <authorList>
            <person name="Liu Y."/>
            <person name="Joly V."/>
            <person name="Sabar M."/>
            <person name="Matton D.P."/>
        </authorList>
    </citation>
    <scope>NUCLEOTIDE SEQUENCE</scope>
</reference>
<feature type="chain" id="PRO_5006865303" evidence="1">
    <location>
        <begin position="25"/>
        <end position="82"/>
    </location>
</feature>
<evidence type="ECO:0000313" key="2">
    <source>
        <dbReference type="EMBL" id="JAP06932.1"/>
    </source>
</evidence>
<name>A0A0V0GFD3_SOLCH</name>